<feature type="transmembrane region" description="Helical" evidence="8">
    <location>
        <begin position="288"/>
        <end position="309"/>
    </location>
</feature>
<evidence type="ECO:0000256" key="4">
    <source>
        <dbReference type="ARBA" id="ARBA00022692"/>
    </source>
</evidence>
<comment type="caution">
    <text evidence="10">The sequence shown here is derived from an EMBL/GenBank/DDBJ whole genome shotgun (WGS) entry which is preliminary data.</text>
</comment>
<dbReference type="InterPro" id="IPR051084">
    <property type="entry name" value="H+-coupled_symporters"/>
</dbReference>
<dbReference type="Gene3D" id="1.20.1250.20">
    <property type="entry name" value="MFS general substrate transporter like domains"/>
    <property type="match status" value="2"/>
</dbReference>
<evidence type="ECO:0000256" key="3">
    <source>
        <dbReference type="ARBA" id="ARBA00022475"/>
    </source>
</evidence>
<dbReference type="PROSITE" id="PS50850">
    <property type="entry name" value="MFS"/>
    <property type="match status" value="1"/>
</dbReference>
<dbReference type="InterPro" id="IPR011701">
    <property type="entry name" value="MFS"/>
</dbReference>
<proteinExistence type="predicted"/>
<comment type="subcellular location">
    <subcellularLocation>
        <location evidence="1">Cell membrane</location>
        <topology evidence="1">Multi-pass membrane protein</topology>
    </subcellularLocation>
</comment>
<keyword evidence="4 8" id="KW-0812">Transmembrane</keyword>
<reference evidence="10 11" key="1">
    <citation type="submission" date="2024-03" db="EMBL/GenBank/DDBJ databases">
        <title>Novel species of the genus Variovorax.</title>
        <authorList>
            <person name="Liu Q."/>
            <person name="Xin Y.-H."/>
        </authorList>
    </citation>
    <scope>NUCLEOTIDE SEQUENCE [LARGE SCALE GENOMIC DNA]</scope>
    <source>
        <strain evidence="10 11">KACC 18901</strain>
    </source>
</reference>
<keyword evidence="5" id="KW-0769">Symport</keyword>
<feature type="transmembrane region" description="Helical" evidence="8">
    <location>
        <begin position="251"/>
        <end position="276"/>
    </location>
</feature>
<feature type="transmembrane region" description="Helical" evidence="8">
    <location>
        <begin position="35"/>
        <end position="53"/>
    </location>
</feature>
<accession>A0ABU8XEH9</accession>
<evidence type="ECO:0000256" key="7">
    <source>
        <dbReference type="ARBA" id="ARBA00023136"/>
    </source>
</evidence>
<gene>
    <name evidence="10" type="ORF">WKW79_26950</name>
</gene>
<feature type="transmembrane region" description="Helical" evidence="8">
    <location>
        <begin position="96"/>
        <end position="117"/>
    </location>
</feature>
<dbReference type="PANTHER" id="PTHR43528:SF7">
    <property type="entry name" value="MFS TRANSPORTER"/>
    <property type="match status" value="1"/>
</dbReference>
<feature type="transmembrane region" description="Helical" evidence="8">
    <location>
        <begin position="316"/>
        <end position="335"/>
    </location>
</feature>
<dbReference type="RefSeq" id="WP_340338299.1">
    <property type="nucleotide sequence ID" value="NZ_JBBKZS010000015.1"/>
</dbReference>
<evidence type="ECO:0000256" key="8">
    <source>
        <dbReference type="SAM" id="Phobius"/>
    </source>
</evidence>
<evidence type="ECO:0000313" key="11">
    <source>
        <dbReference type="Proteomes" id="UP001367030"/>
    </source>
</evidence>
<keyword evidence="3" id="KW-1003">Cell membrane</keyword>
<evidence type="ECO:0000259" key="9">
    <source>
        <dbReference type="PROSITE" id="PS50850"/>
    </source>
</evidence>
<feature type="transmembrane region" description="Helical" evidence="8">
    <location>
        <begin position="406"/>
        <end position="426"/>
    </location>
</feature>
<dbReference type="SUPFAM" id="SSF103473">
    <property type="entry name" value="MFS general substrate transporter"/>
    <property type="match status" value="1"/>
</dbReference>
<evidence type="ECO:0000256" key="6">
    <source>
        <dbReference type="ARBA" id="ARBA00022989"/>
    </source>
</evidence>
<feature type="transmembrane region" description="Helical" evidence="8">
    <location>
        <begin position="379"/>
        <end position="400"/>
    </location>
</feature>
<evidence type="ECO:0000256" key="2">
    <source>
        <dbReference type="ARBA" id="ARBA00022448"/>
    </source>
</evidence>
<organism evidence="10 11">
    <name type="scientific">Variovorax robiniae</name>
    <dbReference type="NCBI Taxonomy" id="1836199"/>
    <lineage>
        <taxon>Bacteria</taxon>
        <taxon>Pseudomonadati</taxon>
        <taxon>Pseudomonadota</taxon>
        <taxon>Betaproteobacteria</taxon>
        <taxon>Burkholderiales</taxon>
        <taxon>Comamonadaceae</taxon>
        <taxon>Variovorax</taxon>
    </lineage>
</organism>
<keyword evidence="11" id="KW-1185">Reference proteome</keyword>
<evidence type="ECO:0000256" key="5">
    <source>
        <dbReference type="ARBA" id="ARBA00022847"/>
    </source>
</evidence>
<feature type="transmembrane region" description="Helical" evidence="8">
    <location>
        <begin position="196"/>
        <end position="215"/>
    </location>
</feature>
<dbReference type="PANTHER" id="PTHR43528">
    <property type="entry name" value="ALPHA-KETOGLUTARATE PERMEASE"/>
    <property type="match status" value="1"/>
</dbReference>
<dbReference type="InterPro" id="IPR020846">
    <property type="entry name" value="MFS_dom"/>
</dbReference>
<evidence type="ECO:0000256" key="1">
    <source>
        <dbReference type="ARBA" id="ARBA00004651"/>
    </source>
</evidence>
<evidence type="ECO:0000313" key="10">
    <source>
        <dbReference type="EMBL" id="MEJ8858235.1"/>
    </source>
</evidence>
<feature type="transmembrane region" description="Helical" evidence="8">
    <location>
        <begin position="347"/>
        <end position="367"/>
    </location>
</feature>
<dbReference type="EMBL" id="JBBKZS010000015">
    <property type="protein sequence ID" value="MEJ8858235.1"/>
    <property type="molecule type" value="Genomic_DNA"/>
</dbReference>
<keyword evidence="6 8" id="KW-1133">Transmembrane helix</keyword>
<sequence>MDSSIDDAEPARQPTLNRSDVKTLGLSALGGTLEYYDFVIYVFFASVIGKLFFPAHMSDGLRDLQTFGIFAAGYLARPVGGAIFGHFADRFGRKRMFTLSILLMACPTLLIACLPTYESIGMAAPVLLLLMRLLQGIAVGGELTGAWVFVGEHAPPRHYGFSLGVLTAGLNGGIVLGSIVAYVVHAMWSSAEVQDYAWRLPFALGGVFGMVSVYLRQFLGETPVFKAMQVQRKLTREMPVRTVLREHRGTLLYLGVQIWVLSAAIGVILLLTPVFLQKNYGISASEALSANVIATTAALIGCVVTGWATDRFGARLVMAVGWTGLLISSHVLYAGLPGTPQWVTLHYAMTGFFVGTVVIVPVVGVRAFPAAIRSSGLSFGYNIFYAVFGGLTPMLVSYLLRMDHMAPAHYVAVLCAVGALSAFLPMPGREERAPAMQLA</sequence>
<name>A0ABU8XEH9_9BURK</name>
<dbReference type="InterPro" id="IPR036259">
    <property type="entry name" value="MFS_trans_sf"/>
</dbReference>
<dbReference type="Proteomes" id="UP001367030">
    <property type="component" value="Unassembled WGS sequence"/>
</dbReference>
<feature type="transmembrane region" description="Helical" evidence="8">
    <location>
        <begin position="129"/>
        <end position="149"/>
    </location>
</feature>
<dbReference type="Pfam" id="PF07690">
    <property type="entry name" value="MFS_1"/>
    <property type="match status" value="1"/>
</dbReference>
<keyword evidence="7 8" id="KW-0472">Membrane</keyword>
<feature type="domain" description="Major facilitator superfamily (MFS) profile" evidence="9">
    <location>
        <begin position="23"/>
        <end position="430"/>
    </location>
</feature>
<feature type="transmembrane region" description="Helical" evidence="8">
    <location>
        <begin position="161"/>
        <end position="184"/>
    </location>
</feature>
<protein>
    <submittedName>
        <fullName evidence="10">MFS transporter</fullName>
    </submittedName>
</protein>
<keyword evidence="2" id="KW-0813">Transport</keyword>